<evidence type="ECO:0000313" key="3">
    <source>
        <dbReference type="EMBL" id="RKK00478.1"/>
    </source>
</evidence>
<gene>
    <name evidence="3" type="ORF">D6Z83_27760</name>
</gene>
<dbReference type="GO" id="GO:0016787">
    <property type="term" value="F:hydrolase activity"/>
    <property type="evidence" value="ECO:0007669"/>
    <property type="project" value="UniProtKB-KW"/>
</dbReference>
<comment type="caution">
    <text evidence="3">The sequence shown here is derived from an EMBL/GenBank/DDBJ whole genome shotgun (WGS) entry which is preliminary data.</text>
</comment>
<name>A0A3A9JIS4_9PROT</name>
<protein>
    <submittedName>
        <fullName evidence="3">Alpha/beta hydrolase</fullName>
    </submittedName>
</protein>
<dbReference type="EMBL" id="RAQU01000416">
    <property type="protein sequence ID" value="RKK00478.1"/>
    <property type="molecule type" value="Genomic_DNA"/>
</dbReference>
<sequence length="306" mass="34157">MDVSDEALVRELPGFKNSFAQVNGTRLHYVEGGKGTPVILMPGWPQTWWAFHKMMPALAKNHHVIAVDLRGMGTSDKPAGGYEKKNMAVDIRELVKSLGYEKAHIVGHDIGAHIAYSYAAQFPDATLSTVYLDVSALPASLADAKLLPAKALSGPFTNDFYIWWFAFHQVNELPEQLIEGRAHIYLDWFWKSLLYKQDALTDRDRAVYANAYNTPDGIRGGNGWYKAFPQDLKDNATYAPKINTPSLGIGGLGNPLLVDFMNARLSSPQLSHIQESGHYIMEETPEKVIALMLPFLKSNDPQRARR</sequence>
<dbReference type="InterPro" id="IPR000073">
    <property type="entry name" value="AB_hydrolase_1"/>
</dbReference>
<feature type="domain" description="AB hydrolase-1" evidence="2">
    <location>
        <begin position="37"/>
        <end position="283"/>
    </location>
</feature>
<organism evidence="3 4">
    <name type="scientific">Teichococcus wenyumeiae</name>
    <dbReference type="NCBI Taxonomy" id="2478470"/>
    <lineage>
        <taxon>Bacteria</taxon>
        <taxon>Pseudomonadati</taxon>
        <taxon>Pseudomonadota</taxon>
        <taxon>Alphaproteobacteria</taxon>
        <taxon>Acetobacterales</taxon>
        <taxon>Roseomonadaceae</taxon>
        <taxon>Roseomonas</taxon>
    </lineage>
</organism>
<evidence type="ECO:0000256" key="1">
    <source>
        <dbReference type="ARBA" id="ARBA00022801"/>
    </source>
</evidence>
<dbReference type="SUPFAM" id="SSF53474">
    <property type="entry name" value="alpha/beta-Hydrolases"/>
    <property type="match status" value="1"/>
</dbReference>
<dbReference type="InterPro" id="IPR000639">
    <property type="entry name" value="Epox_hydrolase-like"/>
</dbReference>
<keyword evidence="1 3" id="KW-0378">Hydrolase</keyword>
<evidence type="ECO:0000313" key="4">
    <source>
        <dbReference type="Proteomes" id="UP000278036"/>
    </source>
</evidence>
<dbReference type="PRINTS" id="PR00412">
    <property type="entry name" value="EPOXHYDRLASE"/>
</dbReference>
<dbReference type="AlphaFoldDB" id="A0A3A9JIS4"/>
<evidence type="ECO:0000259" key="2">
    <source>
        <dbReference type="Pfam" id="PF00561"/>
    </source>
</evidence>
<accession>A0A3A9JIS4</accession>
<reference evidence="3 4" key="1">
    <citation type="submission" date="2018-09" db="EMBL/GenBank/DDBJ databases">
        <title>Roseomonas sp. nov., isolated from feces of Tibetan antelopes in the Qinghai-Tibet plateau, China.</title>
        <authorList>
            <person name="Tian Z."/>
        </authorList>
    </citation>
    <scope>NUCLEOTIDE SEQUENCE [LARGE SCALE GENOMIC DNA]</scope>
    <source>
        <strain evidence="3 4">Z24</strain>
    </source>
</reference>
<dbReference type="InterPro" id="IPR029058">
    <property type="entry name" value="AB_hydrolase_fold"/>
</dbReference>
<dbReference type="InParanoid" id="A0A3A9JIS4"/>
<dbReference type="PANTHER" id="PTHR43329">
    <property type="entry name" value="EPOXIDE HYDROLASE"/>
    <property type="match status" value="1"/>
</dbReference>
<dbReference type="OrthoDB" id="9812774at2"/>
<dbReference type="Gene3D" id="3.40.50.1820">
    <property type="entry name" value="alpha/beta hydrolase"/>
    <property type="match status" value="1"/>
</dbReference>
<dbReference type="Proteomes" id="UP000278036">
    <property type="component" value="Unassembled WGS sequence"/>
</dbReference>
<dbReference type="Pfam" id="PF00561">
    <property type="entry name" value="Abhydrolase_1"/>
    <property type="match status" value="1"/>
</dbReference>
<proteinExistence type="predicted"/>